<evidence type="ECO:0000259" key="1">
    <source>
        <dbReference type="PROSITE" id="PS51186"/>
    </source>
</evidence>
<dbReference type="Pfam" id="PF13673">
    <property type="entry name" value="Acetyltransf_10"/>
    <property type="match status" value="1"/>
</dbReference>
<accession>A0ABW1UM85</accession>
<reference evidence="3" key="1">
    <citation type="journal article" date="2019" name="Int. J. Syst. Evol. Microbiol.">
        <title>The Global Catalogue of Microorganisms (GCM) 10K type strain sequencing project: providing services to taxonomists for standard genome sequencing and annotation.</title>
        <authorList>
            <consortium name="The Broad Institute Genomics Platform"/>
            <consortium name="The Broad Institute Genome Sequencing Center for Infectious Disease"/>
            <person name="Wu L."/>
            <person name="Ma J."/>
        </authorList>
    </citation>
    <scope>NUCLEOTIDE SEQUENCE [LARGE SCALE GENOMIC DNA]</scope>
    <source>
        <strain evidence="3">CCM 8897</strain>
    </source>
</reference>
<dbReference type="Proteomes" id="UP001596310">
    <property type="component" value="Unassembled WGS sequence"/>
</dbReference>
<feature type="domain" description="N-acetyltransferase" evidence="1">
    <location>
        <begin position="3"/>
        <end position="147"/>
    </location>
</feature>
<dbReference type="RefSeq" id="WP_125596536.1">
    <property type="nucleotide sequence ID" value="NZ_JBHSSM010000005.1"/>
</dbReference>
<dbReference type="InterPro" id="IPR039143">
    <property type="entry name" value="GNPNAT1-like"/>
</dbReference>
<dbReference type="PANTHER" id="PTHR13355">
    <property type="entry name" value="GLUCOSAMINE 6-PHOSPHATE N-ACETYLTRANSFERASE"/>
    <property type="match status" value="1"/>
</dbReference>
<dbReference type="EMBL" id="JBHSSM010000005">
    <property type="protein sequence ID" value="MFC6314175.1"/>
    <property type="molecule type" value="Genomic_DNA"/>
</dbReference>
<dbReference type="InterPro" id="IPR016181">
    <property type="entry name" value="Acyl_CoA_acyltransferase"/>
</dbReference>
<name>A0ABW1UM85_9LACO</name>
<dbReference type="PANTHER" id="PTHR13355:SF11">
    <property type="entry name" value="GLUCOSAMINE 6-PHOSPHATE N-ACETYLTRANSFERASE"/>
    <property type="match status" value="1"/>
</dbReference>
<dbReference type="InterPro" id="IPR000182">
    <property type="entry name" value="GNAT_dom"/>
</dbReference>
<evidence type="ECO:0000313" key="2">
    <source>
        <dbReference type="EMBL" id="MFC6314175.1"/>
    </source>
</evidence>
<gene>
    <name evidence="2" type="ORF">ACFQHW_01140</name>
</gene>
<protein>
    <submittedName>
        <fullName evidence="2">GNAT family N-acetyltransferase</fullName>
    </submittedName>
</protein>
<organism evidence="2 3">
    <name type="scientific">Lapidilactobacillus achengensis</name>
    <dbReference type="NCBI Taxonomy" id="2486000"/>
    <lineage>
        <taxon>Bacteria</taxon>
        <taxon>Bacillati</taxon>
        <taxon>Bacillota</taxon>
        <taxon>Bacilli</taxon>
        <taxon>Lactobacillales</taxon>
        <taxon>Lactobacillaceae</taxon>
        <taxon>Lapidilactobacillus</taxon>
    </lineage>
</organism>
<dbReference type="PROSITE" id="PS51186">
    <property type="entry name" value="GNAT"/>
    <property type="match status" value="1"/>
</dbReference>
<comment type="caution">
    <text evidence="2">The sequence shown here is derived from an EMBL/GenBank/DDBJ whole genome shotgun (WGS) entry which is preliminary data.</text>
</comment>
<sequence>MALIIKQAQGTTTQLYQDALGIRKEVFVVEQHVPLAIEVDANDARAVNYVGYWAGQPVATARVVVEPDGGWHIQRVATIKSARHHGYGQAVLAEIAAAAQAQQVPYLILAAQLSAQGFYERLGYQATARPIFLDANIKHQEMKQTLTRQNQ</sequence>
<dbReference type="Gene3D" id="3.40.630.30">
    <property type="match status" value="1"/>
</dbReference>
<evidence type="ECO:0000313" key="3">
    <source>
        <dbReference type="Proteomes" id="UP001596310"/>
    </source>
</evidence>
<dbReference type="SUPFAM" id="SSF55729">
    <property type="entry name" value="Acyl-CoA N-acyltransferases (Nat)"/>
    <property type="match status" value="1"/>
</dbReference>
<proteinExistence type="predicted"/>
<keyword evidence="3" id="KW-1185">Reference proteome</keyword>